<feature type="region of interest" description="Disordered" evidence="8">
    <location>
        <begin position="1"/>
        <end position="168"/>
    </location>
</feature>
<dbReference type="PANTHER" id="PTHR12385">
    <property type="entry name" value="CHOLINE TRANSPORTER-LIKE (SLC FAMILY 44)"/>
    <property type="match status" value="1"/>
</dbReference>
<organism evidence="9 10">
    <name type="scientific">Apolygus lucorum</name>
    <name type="common">Small green plant bug</name>
    <name type="synonym">Lygocoris lucorum</name>
    <dbReference type="NCBI Taxonomy" id="248454"/>
    <lineage>
        <taxon>Eukaryota</taxon>
        <taxon>Metazoa</taxon>
        <taxon>Ecdysozoa</taxon>
        <taxon>Arthropoda</taxon>
        <taxon>Hexapoda</taxon>
        <taxon>Insecta</taxon>
        <taxon>Pterygota</taxon>
        <taxon>Neoptera</taxon>
        <taxon>Paraneoptera</taxon>
        <taxon>Hemiptera</taxon>
        <taxon>Heteroptera</taxon>
        <taxon>Panheteroptera</taxon>
        <taxon>Cimicomorpha</taxon>
        <taxon>Miridae</taxon>
        <taxon>Mirini</taxon>
        <taxon>Apolygus</taxon>
    </lineage>
</organism>
<evidence type="ECO:0000256" key="5">
    <source>
        <dbReference type="ARBA" id="ARBA00023136"/>
    </source>
</evidence>
<feature type="transmembrane region" description="Helical" evidence="7">
    <location>
        <begin position="368"/>
        <end position="389"/>
    </location>
</feature>
<feature type="transmembrane region" description="Helical" evidence="7">
    <location>
        <begin position="652"/>
        <end position="672"/>
    </location>
</feature>
<gene>
    <name evidence="9" type="ORF">GE061_003601</name>
</gene>
<keyword evidence="5 7" id="KW-0472">Membrane</keyword>
<feature type="compositionally biased region" description="Polar residues" evidence="8">
    <location>
        <begin position="10"/>
        <end position="20"/>
    </location>
</feature>
<feature type="transmembrane region" description="Helical" evidence="7">
    <location>
        <begin position="495"/>
        <end position="519"/>
    </location>
</feature>
<evidence type="ECO:0000256" key="1">
    <source>
        <dbReference type="ARBA" id="ARBA00004141"/>
    </source>
</evidence>
<feature type="transmembrane region" description="Helical" evidence="7">
    <location>
        <begin position="436"/>
        <end position="455"/>
    </location>
</feature>
<dbReference type="AlphaFoldDB" id="A0A8S9X3Y2"/>
<comment type="caution">
    <text evidence="9">The sequence shown here is derived from an EMBL/GenBank/DDBJ whole genome shotgun (WGS) entry which is preliminary data.</text>
</comment>
<protein>
    <recommendedName>
        <fullName evidence="7">Choline transporter-like protein</fullName>
    </recommendedName>
</protein>
<evidence type="ECO:0000313" key="9">
    <source>
        <dbReference type="EMBL" id="KAF6203184.1"/>
    </source>
</evidence>
<feature type="compositionally biased region" description="Basic and acidic residues" evidence="8">
    <location>
        <begin position="54"/>
        <end position="63"/>
    </location>
</feature>
<keyword evidence="3 7" id="KW-0812">Transmembrane</keyword>
<keyword evidence="4 7" id="KW-1133">Transmembrane helix</keyword>
<evidence type="ECO:0000256" key="8">
    <source>
        <dbReference type="SAM" id="MobiDB-lite"/>
    </source>
</evidence>
<feature type="transmembrane region" description="Helical" evidence="7">
    <location>
        <begin position="395"/>
        <end position="415"/>
    </location>
</feature>
<dbReference type="Proteomes" id="UP000466442">
    <property type="component" value="Unassembled WGS sequence"/>
</dbReference>
<name>A0A8S9X3Y2_APOLU</name>
<reference evidence="9" key="1">
    <citation type="journal article" date="2021" name="Mol. Ecol. Resour.">
        <title>Apolygus lucorum genome provides insights into omnivorousness and mesophyll feeding.</title>
        <authorList>
            <person name="Liu Y."/>
            <person name="Liu H."/>
            <person name="Wang H."/>
            <person name="Huang T."/>
            <person name="Liu B."/>
            <person name="Yang B."/>
            <person name="Yin L."/>
            <person name="Li B."/>
            <person name="Zhang Y."/>
            <person name="Zhang S."/>
            <person name="Jiang F."/>
            <person name="Zhang X."/>
            <person name="Ren Y."/>
            <person name="Wang B."/>
            <person name="Wang S."/>
            <person name="Lu Y."/>
            <person name="Wu K."/>
            <person name="Fan W."/>
            <person name="Wang G."/>
        </authorList>
    </citation>
    <scope>NUCLEOTIDE SEQUENCE</scope>
    <source>
        <strain evidence="9">12Hb</strain>
    </source>
</reference>
<dbReference type="EMBL" id="WIXP02000011">
    <property type="protein sequence ID" value="KAF6203184.1"/>
    <property type="molecule type" value="Genomic_DNA"/>
</dbReference>
<feature type="transmembrane region" description="Helical" evidence="7">
    <location>
        <begin position="467"/>
        <end position="488"/>
    </location>
</feature>
<evidence type="ECO:0000256" key="3">
    <source>
        <dbReference type="ARBA" id="ARBA00022692"/>
    </source>
</evidence>
<sequence>MSESEKATDSEPSSTSTQDTSKSRERIRSRVKIRSPVKSDDTTESEPSGSPSEDSPKLRDRLKSISMIKLPTESDALSDSGPTETSSKDAPKWRERLKSSMKRKGSPSLASETDSIADPETSSKDAPKWRERLKSSMRRKGSPSLASETDSIADPEPSEISTKEGTKWRERLKSTMKSSVTPIARKATVSDVNQKKSIESWEKPAEEDLYDRTNHWCEDCPWLIVYLIFSFIWIILMIITWERSHLTDGLHVSLDNTRCMLICTRLVPAVRNLDQKKASKGSFHCKPNVKSEKWEGDVFYDWYEVIEPNTNTHCVEDCHVLSTASLQTFMKNCVLDERAVQDWLIAVFLTSEGNPVVYLDSVRSHYQWIAHVIFLTNGLSLFILIMPIFFCVPMVAFFVIASVTTSSILTLMLWYDLFHYIRRITSEDHVFVLSNLIYKWVTTVLGSVINVYVIFSGVRVFRRYNAIGATAALASTVIDGVTIILLECVATMVKLFFLIVLIIFLSLAIESSAVLYRIGSVFHYYISPFTWVVRVYTLAFAYWTAQLFINSQAIVIHGVIARDYFQKSLENKVIITHKRLYQYHLCTACFSALLFNYLYWTKWCFVRTPIRSRSLFGTGAYGDSFFPASRRVLDLVFTEGGDKSNMDRANPYFFLVQILVVLTVAIVCGLVFTEEHSVAVWPDLFMVSYAYFVSLSAVNVYRGAKDATFLCFLVDREFSDVNPDRRMILPDHIAIYFGHVPRVEPR</sequence>
<dbReference type="GO" id="GO:0022857">
    <property type="term" value="F:transmembrane transporter activity"/>
    <property type="evidence" value="ECO:0007669"/>
    <property type="project" value="UniProtKB-UniRule"/>
</dbReference>
<comment type="subcellular location">
    <subcellularLocation>
        <location evidence="7">Cell membrane</location>
        <topology evidence="7">Multi-pass membrane protein</topology>
    </subcellularLocation>
    <subcellularLocation>
        <location evidence="1">Membrane</location>
        <topology evidence="1">Multi-pass membrane protein</topology>
    </subcellularLocation>
</comment>
<feature type="transmembrane region" description="Helical" evidence="7">
    <location>
        <begin position="539"/>
        <end position="560"/>
    </location>
</feature>
<feature type="compositionally biased region" description="Polar residues" evidence="8">
    <location>
        <begin position="75"/>
        <end position="85"/>
    </location>
</feature>
<keyword evidence="10" id="KW-1185">Reference proteome</keyword>
<evidence type="ECO:0000256" key="2">
    <source>
        <dbReference type="ARBA" id="ARBA00007168"/>
    </source>
</evidence>
<feature type="transmembrane region" description="Helical" evidence="7">
    <location>
        <begin position="580"/>
        <end position="600"/>
    </location>
</feature>
<feature type="compositionally biased region" description="Basic and acidic residues" evidence="8">
    <location>
        <begin position="121"/>
        <end position="134"/>
    </location>
</feature>
<evidence type="ECO:0000256" key="4">
    <source>
        <dbReference type="ARBA" id="ARBA00022989"/>
    </source>
</evidence>
<feature type="transmembrane region" description="Helical" evidence="7">
    <location>
        <begin position="222"/>
        <end position="241"/>
    </location>
</feature>
<dbReference type="InterPro" id="IPR007603">
    <property type="entry name" value="Choline_transptr-like"/>
</dbReference>
<accession>A0A8S9X3Y2</accession>
<feature type="transmembrane region" description="Helical" evidence="7">
    <location>
        <begin position="684"/>
        <end position="701"/>
    </location>
</feature>
<dbReference type="PANTHER" id="PTHR12385:SF14">
    <property type="entry name" value="CHOLINE TRANSPORTER-LIKE 2"/>
    <property type="match status" value="1"/>
</dbReference>
<dbReference type="GO" id="GO:0005886">
    <property type="term" value="C:plasma membrane"/>
    <property type="evidence" value="ECO:0007669"/>
    <property type="project" value="UniProtKB-SubCell"/>
</dbReference>
<proteinExistence type="inferred from homology"/>
<keyword evidence="6" id="KW-0325">Glycoprotein</keyword>
<feature type="compositionally biased region" description="Basic and acidic residues" evidence="8">
    <location>
        <begin position="86"/>
        <end position="98"/>
    </location>
</feature>
<evidence type="ECO:0000256" key="7">
    <source>
        <dbReference type="RuleBase" id="RU368066"/>
    </source>
</evidence>
<comment type="function">
    <text evidence="7">Choline transporter.</text>
</comment>
<comment type="similarity">
    <text evidence="2 7">Belongs to the CTL (choline transporter-like) family.</text>
</comment>
<evidence type="ECO:0000313" key="10">
    <source>
        <dbReference type="Proteomes" id="UP000466442"/>
    </source>
</evidence>
<evidence type="ECO:0000256" key="6">
    <source>
        <dbReference type="ARBA" id="ARBA00023180"/>
    </source>
</evidence>
<dbReference type="Pfam" id="PF04515">
    <property type="entry name" value="Choline_transpo"/>
    <property type="match status" value="1"/>
</dbReference>